<dbReference type="Gene3D" id="2.160.10.10">
    <property type="entry name" value="Hexapeptide repeat proteins"/>
    <property type="match status" value="1"/>
</dbReference>
<dbReference type="CDD" id="cd03359">
    <property type="entry name" value="LbH_Dynactin_5"/>
    <property type="match status" value="1"/>
</dbReference>
<dbReference type="Proteomes" id="UP000887575">
    <property type="component" value="Unassembled WGS sequence"/>
</dbReference>
<evidence type="ECO:0000256" key="5">
    <source>
        <dbReference type="ARBA" id="ARBA00034865"/>
    </source>
</evidence>
<protein>
    <recommendedName>
        <fullName evidence="5">Dynactin subunit 5</fullName>
    </recommendedName>
</protein>
<dbReference type="GO" id="GO:0005869">
    <property type="term" value="C:dynactin complex"/>
    <property type="evidence" value="ECO:0007669"/>
    <property type="project" value="TreeGrafter"/>
</dbReference>
<dbReference type="PANTHER" id="PTHR46126:SF1">
    <property type="entry name" value="DYNACTIN SUBUNIT 5"/>
    <property type="match status" value="1"/>
</dbReference>
<keyword evidence="6" id="KW-1185">Reference proteome</keyword>
<organism evidence="6 7">
    <name type="scientific">Mesorhabditis belari</name>
    <dbReference type="NCBI Taxonomy" id="2138241"/>
    <lineage>
        <taxon>Eukaryota</taxon>
        <taxon>Metazoa</taxon>
        <taxon>Ecdysozoa</taxon>
        <taxon>Nematoda</taxon>
        <taxon>Chromadorea</taxon>
        <taxon>Rhabditida</taxon>
        <taxon>Rhabditina</taxon>
        <taxon>Rhabditomorpha</taxon>
        <taxon>Rhabditoidea</taxon>
        <taxon>Rhabditidae</taxon>
        <taxon>Mesorhabditinae</taxon>
        <taxon>Mesorhabditis</taxon>
    </lineage>
</organism>
<evidence type="ECO:0000256" key="3">
    <source>
        <dbReference type="ARBA" id="ARBA00023212"/>
    </source>
</evidence>
<evidence type="ECO:0000256" key="4">
    <source>
        <dbReference type="ARBA" id="ARBA00034706"/>
    </source>
</evidence>
<dbReference type="AlphaFoldDB" id="A0AAF3ETC8"/>
<accession>A0AAF3ETC8</accession>
<sequence length="190" mass="20473">MDLPLIVYSPEEYIETSTGNKVYKKASIYGSQNIVLSGKCVLQKDCILRGDLAPIRMGKFGIIGENSVIRPSFKNFINKGPQGSFIHVKIGDHVFIGKSCIIMAGQISSYCHIGDGAILGQSCVLKECCEVQAEAVIAPDSVFPPFSLIGGNPARVIGSTAPCTADMMIEATQEYYENFVPKTSARAALM</sequence>
<comment type="subcellular location">
    <subcellularLocation>
        <location evidence="1">Cytoplasm</location>
        <location evidence="1">Cytoskeleton</location>
    </subcellularLocation>
</comment>
<proteinExistence type="inferred from homology"/>
<dbReference type="InterPro" id="IPR047125">
    <property type="entry name" value="DCTN5"/>
</dbReference>
<evidence type="ECO:0000313" key="7">
    <source>
        <dbReference type="WBParaSite" id="MBELARI_LOCUS17309"/>
    </source>
</evidence>
<dbReference type="WBParaSite" id="MBELARI_LOCUS17309">
    <property type="protein sequence ID" value="MBELARI_LOCUS17309"/>
    <property type="gene ID" value="MBELARI_LOCUS17309"/>
</dbReference>
<evidence type="ECO:0000256" key="1">
    <source>
        <dbReference type="ARBA" id="ARBA00004245"/>
    </source>
</evidence>
<dbReference type="PANTHER" id="PTHR46126">
    <property type="entry name" value="DYNACTIN SUBUNIT 5"/>
    <property type="match status" value="1"/>
</dbReference>
<reference evidence="7" key="1">
    <citation type="submission" date="2024-02" db="UniProtKB">
        <authorList>
            <consortium name="WormBaseParasite"/>
        </authorList>
    </citation>
    <scope>IDENTIFICATION</scope>
</reference>
<keyword evidence="2" id="KW-0963">Cytoplasm</keyword>
<dbReference type="InterPro" id="IPR011004">
    <property type="entry name" value="Trimer_LpxA-like_sf"/>
</dbReference>
<evidence type="ECO:0000256" key="2">
    <source>
        <dbReference type="ARBA" id="ARBA00022490"/>
    </source>
</evidence>
<dbReference type="SUPFAM" id="SSF51161">
    <property type="entry name" value="Trimeric LpxA-like enzymes"/>
    <property type="match status" value="1"/>
</dbReference>
<keyword evidence="3" id="KW-0206">Cytoskeleton</keyword>
<comment type="similarity">
    <text evidence="4">Belongs to the dynactin subunits 5/6 family. Dynactin subunit 5 subfamily.</text>
</comment>
<dbReference type="Pfam" id="PF21711">
    <property type="entry name" value="DCTN5"/>
    <property type="match status" value="1"/>
</dbReference>
<name>A0AAF3ETC8_9BILA</name>
<evidence type="ECO:0000313" key="6">
    <source>
        <dbReference type="Proteomes" id="UP000887575"/>
    </source>
</evidence>